<reference evidence="6 7" key="1">
    <citation type="submission" date="2024-09" db="EMBL/GenBank/DDBJ databases">
        <authorList>
            <person name="Sun Q."/>
            <person name="Mori K."/>
        </authorList>
    </citation>
    <scope>NUCLEOTIDE SEQUENCE [LARGE SCALE GENOMIC DNA]</scope>
    <source>
        <strain evidence="6 7">CCM 3426</strain>
    </source>
</reference>
<evidence type="ECO:0000313" key="6">
    <source>
        <dbReference type="EMBL" id="MFB9199761.1"/>
    </source>
</evidence>
<dbReference type="SUPFAM" id="SSF51679">
    <property type="entry name" value="Bacterial luciferase-like"/>
    <property type="match status" value="1"/>
</dbReference>
<keyword evidence="2" id="KW-0288">FMN</keyword>
<dbReference type="InterPro" id="IPR036661">
    <property type="entry name" value="Luciferase-like_sf"/>
</dbReference>
<feature type="domain" description="Luciferase-like" evidence="5">
    <location>
        <begin position="1"/>
        <end position="210"/>
    </location>
</feature>
<accession>A0ABV5I5D4</accession>
<protein>
    <submittedName>
        <fullName evidence="6">LLM class flavin-dependent oxidoreductase</fullName>
    </submittedName>
</protein>
<dbReference type="RefSeq" id="WP_189645449.1">
    <property type="nucleotide sequence ID" value="NZ_BMRC01000001.1"/>
</dbReference>
<organism evidence="6 7">
    <name type="scientific">Nonomuraea spiralis</name>
    <dbReference type="NCBI Taxonomy" id="46182"/>
    <lineage>
        <taxon>Bacteria</taxon>
        <taxon>Bacillati</taxon>
        <taxon>Actinomycetota</taxon>
        <taxon>Actinomycetes</taxon>
        <taxon>Streptosporangiales</taxon>
        <taxon>Streptosporangiaceae</taxon>
        <taxon>Nonomuraea</taxon>
    </lineage>
</organism>
<comment type="caution">
    <text evidence="6">The sequence shown here is derived from an EMBL/GenBank/DDBJ whole genome shotgun (WGS) entry which is preliminary data.</text>
</comment>
<evidence type="ECO:0000256" key="4">
    <source>
        <dbReference type="ARBA" id="ARBA00023033"/>
    </source>
</evidence>
<dbReference type="PANTHER" id="PTHR42847:SF4">
    <property type="entry name" value="ALKANESULFONATE MONOOXYGENASE-RELATED"/>
    <property type="match status" value="1"/>
</dbReference>
<keyword evidence="4" id="KW-0503">Monooxygenase</keyword>
<evidence type="ECO:0000313" key="7">
    <source>
        <dbReference type="Proteomes" id="UP001589647"/>
    </source>
</evidence>
<gene>
    <name evidence="6" type="ORF">ACFFV7_01045</name>
</gene>
<dbReference type="InterPro" id="IPR011251">
    <property type="entry name" value="Luciferase-like_dom"/>
</dbReference>
<dbReference type="Proteomes" id="UP001589647">
    <property type="component" value="Unassembled WGS sequence"/>
</dbReference>
<sequence length="289" mass="31699">MRIGVNVPNFGPGTDPDVLRRWARTAEALGYDLLTISDHLAVTPDVAEQYPVPFYEPFTTLAWLAGVTDRIRLGTSVLIVPYRHPLLMARMAANLDRFSGGRLVLGVGVGWARQEFEALGVPFERRGRLTDDHLLAMRAAWADGDDYRAGPIPFWVGGNGEAGLRRAVRLGQAWHPLRNTLPWLREAAGRLADVAAELGRPAPAFAPRIVLRLTAEPVTGPGRRAGEGTLGQIVADLDELRRLGADTVVLDPFDGDPADTLHPQTAWRALATVADHWDLDPYDPKEDDE</sequence>
<keyword evidence="3" id="KW-0560">Oxidoreductase</keyword>
<evidence type="ECO:0000256" key="1">
    <source>
        <dbReference type="ARBA" id="ARBA00022630"/>
    </source>
</evidence>
<dbReference type="EMBL" id="JBHMEI010000001">
    <property type="protein sequence ID" value="MFB9199761.1"/>
    <property type="molecule type" value="Genomic_DNA"/>
</dbReference>
<dbReference type="InterPro" id="IPR050172">
    <property type="entry name" value="SsuD_RutA_monooxygenase"/>
</dbReference>
<name>A0ABV5I5D4_9ACTN</name>
<evidence type="ECO:0000256" key="3">
    <source>
        <dbReference type="ARBA" id="ARBA00023002"/>
    </source>
</evidence>
<proteinExistence type="predicted"/>
<keyword evidence="7" id="KW-1185">Reference proteome</keyword>
<evidence type="ECO:0000256" key="2">
    <source>
        <dbReference type="ARBA" id="ARBA00022643"/>
    </source>
</evidence>
<evidence type="ECO:0000259" key="5">
    <source>
        <dbReference type="Pfam" id="PF00296"/>
    </source>
</evidence>
<dbReference type="Gene3D" id="3.20.20.30">
    <property type="entry name" value="Luciferase-like domain"/>
    <property type="match status" value="1"/>
</dbReference>
<dbReference type="PANTHER" id="PTHR42847">
    <property type="entry name" value="ALKANESULFONATE MONOOXYGENASE"/>
    <property type="match status" value="1"/>
</dbReference>
<dbReference type="Pfam" id="PF00296">
    <property type="entry name" value="Bac_luciferase"/>
    <property type="match status" value="1"/>
</dbReference>
<keyword evidence="1" id="KW-0285">Flavoprotein</keyword>